<dbReference type="AlphaFoldDB" id="A0A5N4DV52"/>
<gene>
    <name evidence="4" type="ORF">Cadr_000011529</name>
</gene>
<dbReference type="PROSITE" id="PS51450">
    <property type="entry name" value="LRR"/>
    <property type="match status" value="1"/>
</dbReference>
<dbReference type="GO" id="GO:0022011">
    <property type="term" value="P:myelination in peripheral nervous system"/>
    <property type="evidence" value="ECO:0007669"/>
    <property type="project" value="TreeGrafter"/>
</dbReference>
<dbReference type="InterPro" id="IPR051295">
    <property type="entry name" value="LGI_related"/>
</dbReference>
<dbReference type="GO" id="GO:0005615">
    <property type="term" value="C:extracellular space"/>
    <property type="evidence" value="ECO:0007669"/>
    <property type="project" value="TreeGrafter"/>
</dbReference>
<dbReference type="Gene3D" id="3.80.10.10">
    <property type="entry name" value="Ribonuclease Inhibitor"/>
    <property type="match status" value="1"/>
</dbReference>
<evidence type="ECO:0000256" key="2">
    <source>
        <dbReference type="ARBA" id="ARBA00022737"/>
    </source>
</evidence>
<comment type="caution">
    <text evidence="4">The sequence shown here is derived from an EMBL/GenBank/DDBJ whole genome shotgun (WGS) entry which is preliminary data.</text>
</comment>
<reference evidence="4 5" key="1">
    <citation type="journal article" date="2019" name="Mol. Ecol. Resour.">
        <title>Improving Illumina assemblies with Hi-C and long reads: an example with the North African dromedary.</title>
        <authorList>
            <person name="Elbers J.P."/>
            <person name="Rogers M.F."/>
            <person name="Perelman P.L."/>
            <person name="Proskuryakova A.A."/>
            <person name="Serdyukova N.A."/>
            <person name="Johnson W.E."/>
            <person name="Horin P."/>
            <person name="Corander J."/>
            <person name="Murphy D."/>
            <person name="Burger P.A."/>
        </authorList>
    </citation>
    <scope>NUCLEOTIDE SEQUENCE [LARGE SCALE GENOMIC DNA]</scope>
    <source>
        <strain evidence="4">Drom800</strain>
        <tissue evidence="4">Blood</tissue>
    </source>
</reference>
<dbReference type="EMBL" id="JWIN03000009">
    <property type="protein sequence ID" value="KAB1275012.1"/>
    <property type="molecule type" value="Genomic_DNA"/>
</dbReference>
<dbReference type="GO" id="GO:0042551">
    <property type="term" value="P:neuron maturation"/>
    <property type="evidence" value="ECO:0007669"/>
    <property type="project" value="TreeGrafter"/>
</dbReference>
<dbReference type="PANTHER" id="PTHR24367">
    <property type="entry name" value="LEUCINE-RICH REPEAT-CONTAINING PROTEIN"/>
    <property type="match status" value="1"/>
</dbReference>
<protein>
    <submittedName>
        <fullName evidence="4">Leucine-rich repeat LGI family member 4</fullName>
    </submittedName>
</protein>
<evidence type="ECO:0000256" key="3">
    <source>
        <dbReference type="SAM" id="SignalP"/>
    </source>
</evidence>
<dbReference type="InterPro" id="IPR003591">
    <property type="entry name" value="Leu-rich_rpt_typical-subtyp"/>
</dbReference>
<keyword evidence="1" id="KW-0433">Leucine-rich repeat</keyword>
<organism evidence="4 5">
    <name type="scientific">Camelus dromedarius</name>
    <name type="common">Dromedary</name>
    <name type="synonym">Arabian camel</name>
    <dbReference type="NCBI Taxonomy" id="9838"/>
    <lineage>
        <taxon>Eukaryota</taxon>
        <taxon>Metazoa</taxon>
        <taxon>Chordata</taxon>
        <taxon>Craniata</taxon>
        <taxon>Vertebrata</taxon>
        <taxon>Euteleostomi</taxon>
        <taxon>Mammalia</taxon>
        <taxon>Eutheria</taxon>
        <taxon>Laurasiatheria</taxon>
        <taxon>Artiodactyla</taxon>
        <taxon>Tylopoda</taxon>
        <taxon>Camelidae</taxon>
        <taxon>Camelus</taxon>
    </lineage>
</organism>
<evidence type="ECO:0000313" key="5">
    <source>
        <dbReference type="Proteomes" id="UP000299084"/>
    </source>
</evidence>
<sequence length="103" mass="10739">MVEVSVCVEIVAVVALMVVSAGGSGDVVDVGNASASAEARAGNRGPPLTPSSLHSFIEDNEIGSISKNALRGLRSLTHLSLANNQLETLPRFLFRGLETLTHV</sequence>
<dbReference type="InterPro" id="IPR032675">
    <property type="entry name" value="LRR_dom_sf"/>
</dbReference>
<dbReference type="PANTHER" id="PTHR24367:SF268">
    <property type="entry name" value="LEUCINE-RICH REPEAT LGI FAMILY MEMBER 4"/>
    <property type="match status" value="1"/>
</dbReference>
<evidence type="ECO:0000313" key="4">
    <source>
        <dbReference type="EMBL" id="KAB1275012.1"/>
    </source>
</evidence>
<dbReference type="Proteomes" id="UP000299084">
    <property type="component" value="Unassembled WGS sequence"/>
</dbReference>
<dbReference type="InterPro" id="IPR001611">
    <property type="entry name" value="Leu-rich_rpt"/>
</dbReference>
<accession>A0A5N4DV52</accession>
<keyword evidence="2" id="KW-0677">Repeat</keyword>
<feature type="chain" id="PRO_5024436463" evidence="3">
    <location>
        <begin position="26"/>
        <end position="103"/>
    </location>
</feature>
<dbReference type="SMART" id="SM00369">
    <property type="entry name" value="LRR_TYP"/>
    <property type="match status" value="1"/>
</dbReference>
<evidence type="ECO:0000256" key="1">
    <source>
        <dbReference type="ARBA" id="ARBA00022614"/>
    </source>
</evidence>
<keyword evidence="3" id="KW-0732">Signal</keyword>
<feature type="signal peptide" evidence="3">
    <location>
        <begin position="1"/>
        <end position="25"/>
    </location>
</feature>
<proteinExistence type="predicted"/>
<dbReference type="Pfam" id="PF13855">
    <property type="entry name" value="LRR_8"/>
    <property type="match status" value="1"/>
</dbReference>
<name>A0A5N4DV52_CAMDR</name>
<keyword evidence="5" id="KW-1185">Reference proteome</keyword>
<dbReference type="SUPFAM" id="SSF52058">
    <property type="entry name" value="L domain-like"/>
    <property type="match status" value="1"/>
</dbReference>